<dbReference type="Proteomes" id="UP000502508">
    <property type="component" value="Chromosome"/>
</dbReference>
<gene>
    <name evidence="2" type="ORF">Pflav_080460</name>
</gene>
<dbReference type="EMBL" id="AP022870">
    <property type="protein sequence ID" value="BCB81636.1"/>
    <property type="molecule type" value="Genomic_DNA"/>
</dbReference>
<dbReference type="AlphaFoldDB" id="A0A6F8Y698"/>
<protein>
    <recommendedName>
        <fullName evidence="4">Photosynthesis system II assembly factor Ycf48/Hcf136-like domain-containing protein</fullName>
    </recommendedName>
</protein>
<dbReference type="Gene3D" id="2.130.10.10">
    <property type="entry name" value="YVTN repeat-like/Quinoprotein amine dehydrogenase"/>
    <property type="match status" value="2"/>
</dbReference>
<organism evidence="2 3">
    <name type="scientific">Phytohabitans flavus</name>
    <dbReference type="NCBI Taxonomy" id="1076124"/>
    <lineage>
        <taxon>Bacteria</taxon>
        <taxon>Bacillati</taxon>
        <taxon>Actinomycetota</taxon>
        <taxon>Actinomycetes</taxon>
        <taxon>Micromonosporales</taxon>
        <taxon>Micromonosporaceae</taxon>
    </lineage>
</organism>
<proteinExistence type="predicted"/>
<keyword evidence="3" id="KW-1185">Reference proteome</keyword>
<reference evidence="2 3" key="2">
    <citation type="submission" date="2020-03" db="EMBL/GenBank/DDBJ databases">
        <authorList>
            <person name="Ichikawa N."/>
            <person name="Kimura A."/>
            <person name="Kitahashi Y."/>
            <person name="Uohara A."/>
        </authorList>
    </citation>
    <scope>NUCLEOTIDE SEQUENCE [LARGE SCALE GENOMIC DNA]</scope>
    <source>
        <strain evidence="2 3">NBRC 107702</strain>
    </source>
</reference>
<evidence type="ECO:0000256" key="1">
    <source>
        <dbReference type="SAM" id="Phobius"/>
    </source>
</evidence>
<feature type="transmembrane region" description="Helical" evidence="1">
    <location>
        <begin position="38"/>
        <end position="58"/>
    </location>
</feature>
<sequence length="411" mass="43025">MIDQRYRDLAGAAEEAARPPEFAAVRRRATRFQTRRRAGGALAVAVVAASGAAGVAALRPSAATLDAAAPDRRMVAVGAADAEHLYAAVADCPACPTELLASGDGGRTWEERPRSEPDRGTFALRVLAPRIVVESTAVWMSGTPSPVPVAPGNDNGMRVTIDGGRTWSGTTISETAVAAVPPGTRAVDCHIIAAEVRTDECPVYAVDPESGGFRPLAKQPELDVTAVADLPAGAGVWVVGTDPVTEKPATAVSKDGGRTWKRFVFEGEPPAEEQRDNSSVVYRNFGPELATTDGKLAYATFIGAGTVTVYRTTDGGVTWEKTHPAGALTAPLAGPHSIVTADGTHVVPATDASGFQYLGSRDGRSYQPIDLGDLPALGNSPVAVTDRFYVFQGVDALYTSTDGQSWQRVLE</sequence>
<accession>A0A6F8Y698</accession>
<evidence type="ECO:0008006" key="4">
    <source>
        <dbReference type="Google" id="ProtNLM"/>
    </source>
</evidence>
<dbReference type="InterPro" id="IPR015943">
    <property type="entry name" value="WD40/YVTN_repeat-like_dom_sf"/>
</dbReference>
<dbReference type="RefSeq" id="WP_173041432.1">
    <property type="nucleotide sequence ID" value="NZ_AP022870.1"/>
</dbReference>
<name>A0A6F8Y698_9ACTN</name>
<reference evidence="2 3" key="1">
    <citation type="submission" date="2020-03" db="EMBL/GenBank/DDBJ databases">
        <title>Whole genome shotgun sequence of Phytohabitans flavus NBRC 107702.</title>
        <authorList>
            <person name="Komaki H."/>
            <person name="Tamura T."/>
        </authorList>
    </citation>
    <scope>NUCLEOTIDE SEQUENCE [LARGE SCALE GENOMIC DNA]</scope>
    <source>
        <strain evidence="2 3">NBRC 107702</strain>
    </source>
</reference>
<evidence type="ECO:0000313" key="3">
    <source>
        <dbReference type="Proteomes" id="UP000502508"/>
    </source>
</evidence>
<keyword evidence="1" id="KW-0812">Transmembrane</keyword>
<dbReference type="KEGG" id="pfla:Pflav_080460"/>
<evidence type="ECO:0000313" key="2">
    <source>
        <dbReference type="EMBL" id="BCB81636.1"/>
    </source>
</evidence>
<keyword evidence="1" id="KW-1133">Transmembrane helix</keyword>
<keyword evidence="1" id="KW-0472">Membrane</keyword>
<dbReference type="CDD" id="cd15482">
    <property type="entry name" value="Sialidase_non-viral"/>
    <property type="match status" value="1"/>
</dbReference>
<dbReference type="SUPFAM" id="SSF110296">
    <property type="entry name" value="Oligoxyloglucan reducing end-specific cellobiohydrolase"/>
    <property type="match status" value="1"/>
</dbReference>